<name>A0A518K9U1_9BACT</name>
<feature type="region of interest" description="Disordered" evidence="1">
    <location>
        <begin position="171"/>
        <end position="220"/>
    </location>
</feature>
<dbReference type="KEGG" id="bmei:Spa11_27550"/>
<dbReference type="AlphaFoldDB" id="A0A518K9U1"/>
<gene>
    <name evidence="2" type="ORF">Spa11_27550</name>
</gene>
<protein>
    <submittedName>
        <fullName evidence="2">Uncharacterized protein</fullName>
    </submittedName>
</protein>
<organism evidence="2 3">
    <name type="scientific">Botrimarina mediterranea</name>
    <dbReference type="NCBI Taxonomy" id="2528022"/>
    <lineage>
        <taxon>Bacteria</taxon>
        <taxon>Pseudomonadati</taxon>
        <taxon>Planctomycetota</taxon>
        <taxon>Planctomycetia</taxon>
        <taxon>Pirellulales</taxon>
        <taxon>Lacipirellulaceae</taxon>
        <taxon>Botrimarina</taxon>
    </lineage>
</organism>
<evidence type="ECO:0000256" key="1">
    <source>
        <dbReference type="SAM" id="MobiDB-lite"/>
    </source>
</evidence>
<accession>A0A518K9U1</accession>
<reference evidence="2 3" key="1">
    <citation type="submission" date="2019-02" db="EMBL/GenBank/DDBJ databases">
        <title>Deep-cultivation of Planctomycetes and their phenomic and genomic characterization uncovers novel biology.</title>
        <authorList>
            <person name="Wiegand S."/>
            <person name="Jogler M."/>
            <person name="Boedeker C."/>
            <person name="Pinto D."/>
            <person name="Vollmers J."/>
            <person name="Rivas-Marin E."/>
            <person name="Kohn T."/>
            <person name="Peeters S.H."/>
            <person name="Heuer A."/>
            <person name="Rast P."/>
            <person name="Oberbeckmann S."/>
            <person name="Bunk B."/>
            <person name="Jeske O."/>
            <person name="Meyerdierks A."/>
            <person name="Storesund J.E."/>
            <person name="Kallscheuer N."/>
            <person name="Luecker S."/>
            <person name="Lage O.M."/>
            <person name="Pohl T."/>
            <person name="Merkel B.J."/>
            <person name="Hornburger P."/>
            <person name="Mueller R.-W."/>
            <person name="Bruemmer F."/>
            <person name="Labrenz M."/>
            <person name="Spormann A.M."/>
            <person name="Op den Camp H."/>
            <person name="Overmann J."/>
            <person name="Amann R."/>
            <person name="Jetten M.S.M."/>
            <person name="Mascher T."/>
            <person name="Medema M.H."/>
            <person name="Devos D.P."/>
            <person name="Kaster A.-K."/>
            <person name="Ovreas L."/>
            <person name="Rohde M."/>
            <person name="Galperin M.Y."/>
            <person name="Jogler C."/>
        </authorList>
    </citation>
    <scope>NUCLEOTIDE SEQUENCE [LARGE SCALE GENOMIC DNA]</scope>
    <source>
        <strain evidence="2 3">Spa11</strain>
    </source>
</reference>
<proteinExistence type="predicted"/>
<dbReference type="Proteomes" id="UP000316426">
    <property type="component" value="Chromosome"/>
</dbReference>
<keyword evidence="3" id="KW-1185">Reference proteome</keyword>
<evidence type="ECO:0000313" key="3">
    <source>
        <dbReference type="Proteomes" id="UP000316426"/>
    </source>
</evidence>
<dbReference type="RefSeq" id="WP_145113056.1">
    <property type="nucleotide sequence ID" value="NZ_CP036349.1"/>
</dbReference>
<dbReference type="EMBL" id="CP036349">
    <property type="protein sequence ID" value="QDV74551.1"/>
    <property type="molecule type" value="Genomic_DNA"/>
</dbReference>
<sequence>MSISRPPSTSNRRRPAEQYAERDRAMLRATLRYQVLVAAMASAKFLEGKQAGHVLRRFEAKGWLQLETAAIPGGVTYATLTAVGAREVGVTYRPRPLGAARLDAALAVAGFCLLDAGNAKSRTRLTPQEVNRLDAGLAANVPHVLTDEFAAAGGGEPSLVVLRVLLASSGKTEAGRGESGRGVPKGGRQSEEPAVGRVGRPGGSGPRTYARTGRSARRSD</sequence>
<evidence type="ECO:0000313" key="2">
    <source>
        <dbReference type="EMBL" id="QDV74551.1"/>
    </source>
</evidence>